<accession>A0ABU3KLI5</accession>
<evidence type="ECO:0000313" key="2">
    <source>
        <dbReference type="Proteomes" id="UP001321700"/>
    </source>
</evidence>
<reference evidence="1 2" key="1">
    <citation type="submission" date="2023-08" db="EMBL/GenBank/DDBJ databases">
        <title>Rhodoferax potami sp. nov. and Rhodoferax mekongensis sp. nov., isolated from the Mekong River in Thailand.</title>
        <authorList>
            <person name="Kitikhun S."/>
            <person name="Charoenyingcharoen P."/>
            <person name="Siriarchawattana P."/>
            <person name="Likhitrattanapisal S."/>
            <person name="Nilsakha T."/>
            <person name="Chanpet A."/>
            <person name="Rattanawaree P."/>
            <person name="Ingsriswang S."/>
        </authorList>
    </citation>
    <scope>NUCLEOTIDE SEQUENCE [LARGE SCALE GENOMIC DNA]</scope>
    <source>
        <strain evidence="1 2">TBRC 17660</strain>
    </source>
</reference>
<protein>
    <recommendedName>
        <fullName evidence="3">DUF1795 domain-containing protein</fullName>
    </recommendedName>
</protein>
<dbReference type="RefSeq" id="WP_313874398.1">
    <property type="nucleotide sequence ID" value="NZ_JAVBIK010000001.1"/>
</dbReference>
<name>A0ABU3KLI5_9BURK</name>
<keyword evidence="2" id="KW-1185">Reference proteome</keyword>
<dbReference type="Proteomes" id="UP001321700">
    <property type="component" value="Unassembled WGS sequence"/>
</dbReference>
<dbReference type="EMBL" id="JAVBIK010000001">
    <property type="protein sequence ID" value="MDT7518665.1"/>
    <property type="molecule type" value="Genomic_DNA"/>
</dbReference>
<gene>
    <name evidence="1" type="ORF">RAE19_08095</name>
</gene>
<sequence>MNWRKAPLGAVAFNLPCKPDSATRNQQIGDKTLSLDIMGCEAGDALFAISQVAVSDEAAARDIQSAWQQQALRSMQAGTPEAAPWTSPSWGKGAISIQATGVDPQGKPIQARLSWLLHEQRLYHLAVYAPKVSPEWALTFLEDISLL</sequence>
<proteinExistence type="predicted"/>
<evidence type="ECO:0008006" key="3">
    <source>
        <dbReference type="Google" id="ProtNLM"/>
    </source>
</evidence>
<evidence type="ECO:0000313" key="1">
    <source>
        <dbReference type="EMBL" id="MDT7518665.1"/>
    </source>
</evidence>
<organism evidence="1 2">
    <name type="scientific">Rhodoferax potami</name>
    <dbReference type="NCBI Taxonomy" id="3068338"/>
    <lineage>
        <taxon>Bacteria</taxon>
        <taxon>Pseudomonadati</taxon>
        <taxon>Pseudomonadota</taxon>
        <taxon>Betaproteobacteria</taxon>
        <taxon>Burkholderiales</taxon>
        <taxon>Comamonadaceae</taxon>
        <taxon>Rhodoferax</taxon>
    </lineage>
</organism>
<comment type="caution">
    <text evidence="1">The sequence shown here is derived from an EMBL/GenBank/DDBJ whole genome shotgun (WGS) entry which is preliminary data.</text>
</comment>